<dbReference type="InterPro" id="IPR051406">
    <property type="entry name" value="PLD_domain"/>
</dbReference>
<dbReference type="PANTHER" id="PTHR43856">
    <property type="entry name" value="CARDIOLIPIN HYDROLASE"/>
    <property type="match status" value="1"/>
</dbReference>
<dbReference type="GO" id="GO:0034587">
    <property type="term" value="P:piRNA processing"/>
    <property type="evidence" value="ECO:0007669"/>
    <property type="project" value="TreeGrafter"/>
</dbReference>
<keyword evidence="9" id="KW-1185">Reference proteome</keyword>
<evidence type="ECO:0000256" key="1">
    <source>
        <dbReference type="ARBA" id="ARBA00022801"/>
    </source>
</evidence>
<keyword evidence="3" id="KW-0443">Lipid metabolism</keyword>
<gene>
    <name evidence="8" type="ORF">K0M31_019413</name>
</gene>
<evidence type="ECO:0000313" key="8">
    <source>
        <dbReference type="EMBL" id="KAK1129697.1"/>
    </source>
</evidence>
<dbReference type="GO" id="GO:0016891">
    <property type="term" value="F:RNA endonuclease activity producing 5'-phosphomonoesters, hydrolytic mechanism"/>
    <property type="evidence" value="ECO:0007669"/>
    <property type="project" value="TreeGrafter"/>
</dbReference>
<evidence type="ECO:0000256" key="3">
    <source>
        <dbReference type="ARBA" id="ARBA00023098"/>
    </source>
</evidence>
<protein>
    <recommendedName>
        <fullName evidence="5">Mitochondrial cardiolipin hydrolase</fullName>
    </recommendedName>
    <alternativeName>
        <fullName evidence="6">Mitochondrial phospholipase</fullName>
    </alternativeName>
</protein>
<name>A0AA40G2B8_9HYME</name>
<evidence type="ECO:0000313" key="9">
    <source>
        <dbReference type="Proteomes" id="UP001177670"/>
    </source>
</evidence>
<evidence type="ECO:0000259" key="7">
    <source>
        <dbReference type="PROSITE" id="PS50035"/>
    </source>
</evidence>
<dbReference type="Gene3D" id="3.30.870.10">
    <property type="entry name" value="Endonuclease Chain A"/>
    <property type="match status" value="1"/>
</dbReference>
<evidence type="ECO:0000256" key="4">
    <source>
        <dbReference type="ARBA" id="ARBA00038012"/>
    </source>
</evidence>
<reference evidence="8" key="1">
    <citation type="submission" date="2021-10" db="EMBL/GenBank/DDBJ databases">
        <title>Melipona bicolor Genome sequencing and assembly.</title>
        <authorList>
            <person name="Araujo N.S."/>
            <person name="Arias M.C."/>
        </authorList>
    </citation>
    <scope>NUCLEOTIDE SEQUENCE</scope>
    <source>
        <strain evidence="8">USP_2M_L1-L4_2017</strain>
        <tissue evidence="8">Whole body</tissue>
    </source>
</reference>
<dbReference type="GO" id="GO:0005739">
    <property type="term" value="C:mitochondrion"/>
    <property type="evidence" value="ECO:0007669"/>
    <property type="project" value="TreeGrafter"/>
</dbReference>
<evidence type="ECO:0000256" key="6">
    <source>
        <dbReference type="ARBA" id="ARBA00043167"/>
    </source>
</evidence>
<keyword evidence="1" id="KW-0378">Hydrolase</keyword>
<dbReference type="SMART" id="SM00155">
    <property type="entry name" value="PLDc"/>
    <property type="match status" value="1"/>
</dbReference>
<comment type="caution">
    <text evidence="8">The sequence shown here is derived from an EMBL/GenBank/DDBJ whole genome shotgun (WGS) entry which is preliminary data.</text>
</comment>
<dbReference type="SUPFAM" id="SSF56024">
    <property type="entry name" value="Phospholipase D/nuclease"/>
    <property type="match status" value="1"/>
</dbReference>
<evidence type="ECO:0000256" key="5">
    <source>
        <dbReference type="ARBA" id="ARBA00040549"/>
    </source>
</evidence>
<dbReference type="PANTHER" id="PTHR43856:SF1">
    <property type="entry name" value="MITOCHONDRIAL CARDIOLIPIN HYDROLASE"/>
    <property type="match status" value="1"/>
</dbReference>
<dbReference type="InterPro" id="IPR001736">
    <property type="entry name" value="PLipase_D/transphosphatidylase"/>
</dbReference>
<dbReference type="EMBL" id="JAHYIQ010000008">
    <property type="protein sequence ID" value="KAK1129697.1"/>
    <property type="molecule type" value="Genomic_DNA"/>
</dbReference>
<evidence type="ECO:0000256" key="2">
    <source>
        <dbReference type="ARBA" id="ARBA00022963"/>
    </source>
</evidence>
<dbReference type="Proteomes" id="UP001177670">
    <property type="component" value="Unassembled WGS sequence"/>
</dbReference>
<accession>A0AA40G2B8</accession>
<proteinExistence type="inferred from homology"/>
<dbReference type="Pfam" id="PF13091">
    <property type="entry name" value="PLDc_2"/>
    <property type="match status" value="1"/>
</dbReference>
<keyword evidence="2" id="KW-0442">Lipid degradation</keyword>
<dbReference type="AlphaFoldDB" id="A0AA40G2B8"/>
<sequence length="237" mass="27576">MKSNKVLLVGTVVLTSEILWYLYRRVYNLWSNYTNTCEVRKVQIPESRQNISEVMFFTKESSLCRTHLNDEEICSKDNCPVQYLRKIISYIDRATRSLDVCMYFFTCQSLSNAIVNSHKRGVLVRVIMDRCMSSNRATQTILFYNNGVAIRLAYEDNLMHHKFLIVDNDLVITGSTNWTMSAFFGNFDHVVVTNQHSLVKPFVDEFDRLWKIFSKSQKDAENLPSAFLQSSFNDTVL</sequence>
<organism evidence="8 9">
    <name type="scientific">Melipona bicolor</name>
    <dbReference type="NCBI Taxonomy" id="60889"/>
    <lineage>
        <taxon>Eukaryota</taxon>
        <taxon>Metazoa</taxon>
        <taxon>Ecdysozoa</taxon>
        <taxon>Arthropoda</taxon>
        <taxon>Hexapoda</taxon>
        <taxon>Insecta</taxon>
        <taxon>Pterygota</taxon>
        <taxon>Neoptera</taxon>
        <taxon>Endopterygota</taxon>
        <taxon>Hymenoptera</taxon>
        <taxon>Apocrita</taxon>
        <taxon>Aculeata</taxon>
        <taxon>Apoidea</taxon>
        <taxon>Anthophila</taxon>
        <taxon>Apidae</taxon>
        <taxon>Melipona</taxon>
    </lineage>
</organism>
<dbReference type="PROSITE" id="PS50035">
    <property type="entry name" value="PLD"/>
    <property type="match status" value="1"/>
</dbReference>
<feature type="domain" description="PLD phosphodiesterase" evidence="7">
    <location>
        <begin position="155"/>
        <end position="182"/>
    </location>
</feature>
<dbReference type="GO" id="GO:0016042">
    <property type="term" value="P:lipid catabolic process"/>
    <property type="evidence" value="ECO:0007669"/>
    <property type="project" value="UniProtKB-KW"/>
</dbReference>
<comment type="similarity">
    <text evidence="4">Belongs to the phospholipase D family. MitoPLD/Zucchini subfamily.</text>
</comment>
<dbReference type="InterPro" id="IPR025202">
    <property type="entry name" value="PLD-like_dom"/>
</dbReference>